<dbReference type="Proteomes" id="UP001374579">
    <property type="component" value="Unassembled WGS sequence"/>
</dbReference>
<proteinExistence type="predicted"/>
<keyword evidence="1" id="KW-0732">Signal</keyword>
<gene>
    <name evidence="2" type="ORF">V1264_016878</name>
</gene>
<comment type="caution">
    <text evidence="2">The sequence shown here is derived from an EMBL/GenBank/DDBJ whole genome shotgun (WGS) entry which is preliminary data.</text>
</comment>
<accession>A0AAN9GEM0</accession>
<evidence type="ECO:0000313" key="3">
    <source>
        <dbReference type="Proteomes" id="UP001374579"/>
    </source>
</evidence>
<protein>
    <submittedName>
        <fullName evidence="2">Uncharacterized protein</fullName>
    </submittedName>
</protein>
<organism evidence="2 3">
    <name type="scientific">Littorina saxatilis</name>
    <dbReference type="NCBI Taxonomy" id="31220"/>
    <lineage>
        <taxon>Eukaryota</taxon>
        <taxon>Metazoa</taxon>
        <taxon>Spiralia</taxon>
        <taxon>Lophotrochozoa</taxon>
        <taxon>Mollusca</taxon>
        <taxon>Gastropoda</taxon>
        <taxon>Caenogastropoda</taxon>
        <taxon>Littorinimorpha</taxon>
        <taxon>Littorinoidea</taxon>
        <taxon>Littorinidae</taxon>
        <taxon>Littorina</taxon>
    </lineage>
</organism>
<reference evidence="2 3" key="1">
    <citation type="submission" date="2024-02" db="EMBL/GenBank/DDBJ databases">
        <title>Chromosome-scale genome assembly of the rough periwinkle Littorina saxatilis.</title>
        <authorList>
            <person name="De Jode A."/>
            <person name="Faria R."/>
            <person name="Formenti G."/>
            <person name="Sims Y."/>
            <person name="Smith T.P."/>
            <person name="Tracey A."/>
            <person name="Wood J.M.D."/>
            <person name="Zagrodzka Z.B."/>
            <person name="Johannesson K."/>
            <person name="Butlin R.K."/>
            <person name="Leder E.H."/>
        </authorList>
    </citation>
    <scope>NUCLEOTIDE SEQUENCE [LARGE SCALE GENOMIC DNA]</scope>
    <source>
        <strain evidence="2">Snail1</strain>
        <tissue evidence="2">Muscle</tissue>
    </source>
</reference>
<evidence type="ECO:0000313" key="2">
    <source>
        <dbReference type="EMBL" id="KAK7105512.1"/>
    </source>
</evidence>
<dbReference type="EMBL" id="JBAMIC010000007">
    <property type="protein sequence ID" value="KAK7105512.1"/>
    <property type="molecule type" value="Genomic_DNA"/>
</dbReference>
<feature type="signal peptide" evidence="1">
    <location>
        <begin position="1"/>
        <end position="23"/>
    </location>
</feature>
<name>A0AAN9GEM0_9CAEN</name>
<keyword evidence="3" id="KW-1185">Reference proteome</keyword>
<feature type="chain" id="PRO_5043041476" evidence="1">
    <location>
        <begin position="24"/>
        <end position="154"/>
    </location>
</feature>
<evidence type="ECO:0000256" key="1">
    <source>
        <dbReference type="SAM" id="SignalP"/>
    </source>
</evidence>
<sequence length="154" mass="17068">METETLMIFVVLVLVTAVCSVFGTPDVYMHCPAEAWFIGNQVTLLCSVLRTTYPSRCKLFKDVDFRSSKYGRSYGTICSLADVTSTCTSSSSDCKCCPNSTHFNFQYTFTLDASSFRYWDCNVDCRVGVTPQLTYGSDGCLDRVITGMCAGLCF</sequence>
<dbReference type="AlphaFoldDB" id="A0AAN9GEM0"/>